<evidence type="ECO:0000256" key="8">
    <source>
        <dbReference type="ARBA" id="ARBA00022989"/>
    </source>
</evidence>
<dbReference type="PANTHER" id="PTHR36570:SF3">
    <property type="entry name" value="DISULFIDE BOND FORMATION PROTEIN B"/>
    <property type="match status" value="1"/>
</dbReference>
<dbReference type="PANTHER" id="PTHR36570">
    <property type="entry name" value="DISULFIDE BOND FORMATION PROTEIN B"/>
    <property type="match status" value="1"/>
</dbReference>
<evidence type="ECO:0000313" key="15">
    <source>
        <dbReference type="EMBL" id="AKS42345.1"/>
    </source>
</evidence>
<evidence type="ECO:0000256" key="14">
    <source>
        <dbReference type="HAMAP-Rule" id="MF_00286"/>
    </source>
</evidence>
<evidence type="ECO:0000256" key="12">
    <source>
        <dbReference type="ARBA" id="ARBA00023186"/>
    </source>
</evidence>
<keyword evidence="9 14" id="KW-0560">Oxidoreductase</keyword>
<dbReference type="GO" id="GO:0015035">
    <property type="term" value="F:protein-disulfide reductase activity"/>
    <property type="evidence" value="ECO:0007669"/>
    <property type="project" value="UniProtKB-UniRule"/>
</dbReference>
<feature type="topological domain" description="Cytoplasmic" evidence="14">
    <location>
        <begin position="62"/>
        <end position="67"/>
    </location>
</feature>
<evidence type="ECO:0000256" key="3">
    <source>
        <dbReference type="ARBA" id="ARBA00022448"/>
    </source>
</evidence>
<keyword evidence="12 14" id="KW-0143">Chaperone</keyword>
<dbReference type="PATRIC" id="fig|1579979.3.peg.2024"/>
<evidence type="ECO:0000256" key="4">
    <source>
        <dbReference type="ARBA" id="ARBA00022475"/>
    </source>
</evidence>
<dbReference type="STRING" id="1579979.WM2015_1979"/>
<comment type="similarity">
    <text evidence="2 14">Belongs to the DsbB family.</text>
</comment>
<evidence type="ECO:0000256" key="10">
    <source>
        <dbReference type="ARBA" id="ARBA00023136"/>
    </source>
</evidence>
<evidence type="ECO:0000313" key="16">
    <source>
        <dbReference type="Proteomes" id="UP000066624"/>
    </source>
</evidence>
<dbReference type="GO" id="GO:0006457">
    <property type="term" value="P:protein folding"/>
    <property type="evidence" value="ECO:0007669"/>
    <property type="project" value="InterPro"/>
</dbReference>
<keyword evidence="8 14" id="KW-1133">Transmembrane helix</keyword>
<dbReference type="InterPro" id="IPR003752">
    <property type="entry name" value="DiS_bond_form_DsbB/BdbC"/>
</dbReference>
<sequence length="165" mass="18615">MSLFKTRWPYLIVFIACVGLLAYAYYAQFVLELAPCPMCMLQRFGFMIMALMALGLAIHNPRGWGRWIYGIPFFGGAIWGMVTATQHVRLQGQPPDPFGGCGADWPTMIEFDYSWGEILTEAFTASGDCTTIDWTFLGLSMPAWTLIWYVGLALFMLPALFIKKN</sequence>
<keyword evidence="10 14" id="KW-0472">Membrane</keyword>
<proteinExistence type="inferred from homology"/>
<evidence type="ECO:0000256" key="5">
    <source>
        <dbReference type="ARBA" id="ARBA00022519"/>
    </source>
</evidence>
<dbReference type="InterPro" id="IPR050183">
    <property type="entry name" value="DsbB"/>
</dbReference>
<dbReference type="Pfam" id="PF02600">
    <property type="entry name" value="DsbB"/>
    <property type="match status" value="1"/>
</dbReference>
<keyword evidence="16" id="KW-1185">Reference proteome</keyword>
<reference evidence="15 16" key="1">
    <citation type="submission" date="2015-07" db="EMBL/GenBank/DDBJ databases">
        <authorList>
            <person name="Noorani M."/>
        </authorList>
    </citation>
    <scope>NUCLEOTIDE SEQUENCE [LARGE SCALE GENOMIC DNA]</scope>
    <source>
        <strain evidence="15 16">KCTC 42284</strain>
    </source>
</reference>
<evidence type="ECO:0000256" key="7">
    <source>
        <dbReference type="ARBA" id="ARBA00022982"/>
    </source>
</evidence>
<keyword evidence="3 14" id="KW-0813">Transport</keyword>
<comment type="function">
    <text evidence="14">Required for disulfide bond formation in some periplasmic proteins. Acts by oxidizing the DsbA protein.</text>
</comment>
<dbReference type="SUPFAM" id="SSF158442">
    <property type="entry name" value="DsbB-like"/>
    <property type="match status" value="1"/>
</dbReference>
<feature type="topological domain" description="Cytoplasmic" evidence="14">
    <location>
        <begin position="1"/>
        <end position="9"/>
    </location>
</feature>
<dbReference type="RefSeq" id="WP_049725914.1">
    <property type="nucleotide sequence ID" value="NZ_CP012154.1"/>
</dbReference>
<evidence type="ECO:0000256" key="2">
    <source>
        <dbReference type="ARBA" id="ARBA00008823"/>
    </source>
</evidence>
<dbReference type="AlphaFoldDB" id="A0A0K0XXD9"/>
<comment type="subcellular location">
    <subcellularLocation>
        <location evidence="1">Cell inner membrane</location>
        <topology evidence="1">Multi-pass membrane protein</topology>
    </subcellularLocation>
    <subcellularLocation>
        <location evidence="14">Cell membrane</location>
        <topology evidence="14">Multi-pass membrane protein</topology>
    </subcellularLocation>
</comment>
<feature type="topological domain" description="Cytoplasmic" evidence="14">
    <location>
        <begin position="163"/>
        <end position="165"/>
    </location>
</feature>
<evidence type="ECO:0000256" key="11">
    <source>
        <dbReference type="ARBA" id="ARBA00023157"/>
    </source>
</evidence>
<name>A0A0K0XXD9_9GAMM</name>
<dbReference type="Proteomes" id="UP000066624">
    <property type="component" value="Chromosome"/>
</dbReference>
<evidence type="ECO:0000256" key="9">
    <source>
        <dbReference type="ARBA" id="ARBA00023002"/>
    </source>
</evidence>
<feature type="disulfide bond" description="Redox-active" evidence="14">
    <location>
        <begin position="36"/>
        <end position="39"/>
    </location>
</feature>
<evidence type="ECO:0000256" key="13">
    <source>
        <dbReference type="ARBA" id="ARBA00023284"/>
    </source>
</evidence>
<dbReference type="EMBL" id="CP012154">
    <property type="protein sequence ID" value="AKS42345.1"/>
    <property type="molecule type" value="Genomic_DNA"/>
</dbReference>
<accession>A0A0K0XXD9</accession>
<dbReference type="InterPro" id="IPR022920">
    <property type="entry name" value="Disulphide_bond_form_DsbB"/>
</dbReference>
<feature type="topological domain" description="Periplasmic" evidence="14">
    <location>
        <begin position="27"/>
        <end position="44"/>
    </location>
</feature>
<keyword evidence="5" id="KW-0997">Cell inner membrane</keyword>
<dbReference type="KEGG" id="wma:WM2015_1979"/>
<gene>
    <name evidence="14" type="primary">dsbB</name>
    <name evidence="15" type="ORF">WM2015_1979</name>
</gene>
<keyword evidence="11 14" id="KW-1015">Disulfide bond</keyword>
<protein>
    <recommendedName>
        <fullName evidence="14">Disulfide bond formation protein B</fullName>
    </recommendedName>
    <alternativeName>
        <fullName evidence="14">Disulfide oxidoreductase</fullName>
    </alternativeName>
</protein>
<evidence type="ECO:0000256" key="1">
    <source>
        <dbReference type="ARBA" id="ARBA00004429"/>
    </source>
</evidence>
<dbReference type="GO" id="GO:0005886">
    <property type="term" value="C:plasma membrane"/>
    <property type="evidence" value="ECO:0007669"/>
    <property type="project" value="UniProtKB-SubCell"/>
</dbReference>
<dbReference type="InterPro" id="IPR023380">
    <property type="entry name" value="DsbB-like_sf"/>
</dbReference>
<keyword evidence="4 14" id="KW-1003">Cell membrane</keyword>
<dbReference type="HAMAP" id="MF_00286">
    <property type="entry name" value="DsbB"/>
    <property type="match status" value="1"/>
</dbReference>
<comment type="caution">
    <text evidence="14">Lacks conserved residue(s) required for the propagation of feature annotation.</text>
</comment>
<keyword evidence="7 14" id="KW-0249">Electron transport</keyword>
<dbReference type="Gene3D" id="1.20.1550.10">
    <property type="entry name" value="DsbB-like"/>
    <property type="match status" value="1"/>
</dbReference>
<evidence type="ECO:0000256" key="6">
    <source>
        <dbReference type="ARBA" id="ARBA00022692"/>
    </source>
</evidence>
<organism evidence="15 16">
    <name type="scientific">Wenzhouxiangella marina</name>
    <dbReference type="NCBI Taxonomy" id="1579979"/>
    <lineage>
        <taxon>Bacteria</taxon>
        <taxon>Pseudomonadati</taxon>
        <taxon>Pseudomonadota</taxon>
        <taxon>Gammaproteobacteria</taxon>
        <taxon>Chromatiales</taxon>
        <taxon>Wenzhouxiangellaceae</taxon>
        <taxon>Wenzhouxiangella</taxon>
    </lineage>
</organism>
<keyword evidence="6 14" id="KW-0812">Transmembrane</keyword>
<keyword evidence="13 14" id="KW-0676">Redox-active center</keyword>
<dbReference type="GO" id="GO:0009055">
    <property type="term" value="F:electron transfer activity"/>
    <property type="evidence" value="ECO:0007669"/>
    <property type="project" value="UniProtKB-UniRule"/>
</dbReference>